<dbReference type="EMBL" id="CP086718">
    <property type="protein sequence ID" value="WOO84250.1"/>
    <property type="molecule type" value="Genomic_DNA"/>
</dbReference>
<reference evidence="11" key="1">
    <citation type="submission" date="2023-10" db="EMBL/GenBank/DDBJ databases">
        <authorList>
            <person name="Noh H."/>
        </authorList>
    </citation>
    <scope>NUCLEOTIDE SEQUENCE</scope>
    <source>
        <strain evidence="11">DUCC4014</strain>
    </source>
</reference>
<dbReference type="Pfam" id="PF00072">
    <property type="entry name" value="Response_reg"/>
    <property type="match status" value="1"/>
</dbReference>
<feature type="modified residue" description="4-aspartylphosphate" evidence="6">
    <location>
        <position position="900"/>
    </location>
</feature>
<keyword evidence="8" id="KW-0472">Membrane</keyword>
<dbReference type="PROSITE" id="PS50110">
    <property type="entry name" value="RESPONSE_REGULATORY"/>
    <property type="match status" value="1"/>
</dbReference>
<dbReference type="PROSITE" id="PS50109">
    <property type="entry name" value="HIS_KIN"/>
    <property type="match status" value="1"/>
</dbReference>
<evidence type="ECO:0000313" key="12">
    <source>
        <dbReference type="Proteomes" id="UP000827549"/>
    </source>
</evidence>
<dbReference type="SMART" id="SM00387">
    <property type="entry name" value="HATPase_c"/>
    <property type="match status" value="1"/>
</dbReference>
<dbReference type="AlphaFoldDB" id="A0AAF0YCM1"/>
<organism evidence="11 12">
    <name type="scientific">Vanrija pseudolonga</name>
    <dbReference type="NCBI Taxonomy" id="143232"/>
    <lineage>
        <taxon>Eukaryota</taxon>
        <taxon>Fungi</taxon>
        <taxon>Dikarya</taxon>
        <taxon>Basidiomycota</taxon>
        <taxon>Agaricomycotina</taxon>
        <taxon>Tremellomycetes</taxon>
        <taxon>Trichosporonales</taxon>
        <taxon>Trichosporonaceae</taxon>
        <taxon>Vanrija</taxon>
    </lineage>
</organism>
<gene>
    <name evidence="11" type="primary">AHK2_2</name>
    <name evidence="11" type="ORF">LOC62_05G007772</name>
</gene>
<dbReference type="SUPFAM" id="SSF55874">
    <property type="entry name" value="ATPase domain of HSP90 chaperone/DNA topoisomerase II/histidine kinase"/>
    <property type="match status" value="1"/>
</dbReference>
<feature type="compositionally biased region" description="Basic residues" evidence="7">
    <location>
        <begin position="22"/>
        <end position="31"/>
    </location>
</feature>
<feature type="compositionally biased region" description="Basic and acidic residues" evidence="7">
    <location>
        <begin position="73"/>
        <end position="87"/>
    </location>
</feature>
<evidence type="ECO:0000259" key="10">
    <source>
        <dbReference type="PROSITE" id="PS50110"/>
    </source>
</evidence>
<evidence type="ECO:0000256" key="4">
    <source>
        <dbReference type="ARBA" id="ARBA00022679"/>
    </source>
</evidence>
<dbReference type="Gene3D" id="1.10.287.130">
    <property type="match status" value="1"/>
</dbReference>
<dbReference type="InterPro" id="IPR001789">
    <property type="entry name" value="Sig_transdc_resp-reg_receiver"/>
</dbReference>
<dbReference type="InterPro" id="IPR036890">
    <property type="entry name" value="HATPase_C_sf"/>
</dbReference>
<comment type="catalytic activity">
    <reaction evidence="1">
        <text>ATP + protein L-histidine = ADP + protein N-phospho-L-histidine.</text>
        <dbReference type="EC" id="2.7.13.3"/>
    </reaction>
</comment>
<protein>
    <recommendedName>
        <fullName evidence="2">histidine kinase</fullName>
        <ecNumber evidence="2">2.7.13.3</ecNumber>
    </recommendedName>
</protein>
<dbReference type="Pfam" id="PF00512">
    <property type="entry name" value="HisKA"/>
    <property type="match status" value="1"/>
</dbReference>
<dbReference type="SUPFAM" id="SSF47384">
    <property type="entry name" value="Homodimeric domain of signal transducing histidine kinase"/>
    <property type="match status" value="1"/>
</dbReference>
<keyword evidence="5 11" id="KW-0418">Kinase</keyword>
<keyword evidence="8" id="KW-1133">Transmembrane helix</keyword>
<evidence type="ECO:0000256" key="5">
    <source>
        <dbReference type="ARBA" id="ARBA00022777"/>
    </source>
</evidence>
<dbReference type="SMART" id="SM00388">
    <property type="entry name" value="HisKA"/>
    <property type="match status" value="1"/>
</dbReference>
<dbReference type="Gene3D" id="3.30.565.10">
    <property type="entry name" value="Histidine kinase-like ATPase, C-terminal domain"/>
    <property type="match status" value="1"/>
</dbReference>
<dbReference type="GO" id="GO:0000155">
    <property type="term" value="F:phosphorelay sensor kinase activity"/>
    <property type="evidence" value="ECO:0007669"/>
    <property type="project" value="InterPro"/>
</dbReference>
<dbReference type="Gene3D" id="3.40.50.2300">
    <property type="match status" value="1"/>
</dbReference>
<evidence type="ECO:0000259" key="9">
    <source>
        <dbReference type="PROSITE" id="PS50109"/>
    </source>
</evidence>
<dbReference type="GeneID" id="87810943"/>
<dbReference type="GO" id="GO:0005886">
    <property type="term" value="C:plasma membrane"/>
    <property type="evidence" value="ECO:0007669"/>
    <property type="project" value="TreeGrafter"/>
</dbReference>
<keyword evidence="3 6" id="KW-0597">Phosphoprotein</keyword>
<keyword evidence="8" id="KW-0812">Transmembrane</keyword>
<evidence type="ECO:0000256" key="3">
    <source>
        <dbReference type="ARBA" id="ARBA00022553"/>
    </source>
</evidence>
<dbReference type="InterPro" id="IPR036097">
    <property type="entry name" value="HisK_dim/P_sf"/>
</dbReference>
<dbReference type="EC" id="2.7.13.3" evidence="2"/>
<evidence type="ECO:0000256" key="8">
    <source>
        <dbReference type="SAM" id="Phobius"/>
    </source>
</evidence>
<feature type="domain" description="Histidine kinase" evidence="9">
    <location>
        <begin position="408"/>
        <end position="707"/>
    </location>
</feature>
<feature type="compositionally biased region" description="Polar residues" evidence="7">
    <location>
        <begin position="41"/>
        <end position="59"/>
    </location>
</feature>
<evidence type="ECO:0000313" key="11">
    <source>
        <dbReference type="EMBL" id="WOO84250.1"/>
    </source>
</evidence>
<evidence type="ECO:0000256" key="7">
    <source>
        <dbReference type="SAM" id="MobiDB-lite"/>
    </source>
</evidence>
<dbReference type="Proteomes" id="UP000827549">
    <property type="component" value="Chromosome 5"/>
</dbReference>
<dbReference type="PANTHER" id="PTHR43047:SF66">
    <property type="entry name" value="HISKA"/>
    <property type="match status" value="1"/>
</dbReference>
<feature type="transmembrane region" description="Helical" evidence="8">
    <location>
        <begin position="295"/>
        <end position="313"/>
    </location>
</feature>
<evidence type="ECO:0000256" key="1">
    <source>
        <dbReference type="ARBA" id="ARBA00000085"/>
    </source>
</evidence>
<dbReference type="InterPro" id="IPR003661">
    <property type="entry name" value="HisK_dim/P_dom"/>
</dbReference>
<name>A0AAF0YCM1_9TREE</name>
<dbReference type="CDD" id="cd00082">
    <property type="entry name" value="HisKA"/>
    <property type="match status" value="1"/>
</dbReference>
<feature type="transmembrane region" description="Helical" evidence="8">
    <location>
        <begin position="318"/>
        <end position="334"/>
    </location>
</feature>
<dbReference type="SUPFAM" id="SSF52172">
    <property type="entry name" value="CheY-like"/>
    <property type="match status" value="1"/>
</dbReference>
<dbReference type="CDD" id="cd17546">
    <property type="entry name" value="REC_hyHK_CKI1_RcsC-like"/>
    <property type="match status" value="1"/>
</dbReference>
<feature type="transmembrane region" description="Helical" evidence="8">
    <location>
        <begin position="196"/>
        <end position="213"/>
    </location>
</feature>
<feature type="compositionally biased region" description="Polar residues" evidence="7">
    <location>
        <begin position="111"/>
        <end position="126"/>
    </location>
</feature>
<feature type="transmembrane region" description="Helical" evidence="8">
    <location>
        <begin position="225"/>
        <end position="245"/>
    </location>
</feature>
<feature type="transmembrane region" description="Helical" evidence="8">
    <location>
        <begin position="257"/>
        <end position="275"/>
    </location>
</feature>
<feature type="region of interest" description="Disordered" evidence="7">
    <location>
        <begin position="1"/>
        <end position="91"/>
    </location>
</feature>
<dbReference type="InterPro" id="IPR005467">
    <property type="entry name" value="His_kinase_dom"/>
</dbReference>
<dbReference type="Pfam" id="PF02518">
    <property type="entry name" value="HATPase_c"/>
    <property type="match status" value="1"/>
</dbReference>
<dbReference type="PANTHER" id="PTHR43047">
    <property type="entry name" value="TWO-COMPONENT HISTIDINE PROTEIN KINASE"/>
    <property type="match status" value="1"/>
</dbReference>
<keyword evidence="12" id="KW-1185">Reference proteome</keyword>
<dbReference type="RefSeq" id="XP_062630276.1">
    <property type="nucleotide sequence ID" value="XM_062774292.1"/>
</dbReference>
<dbReference type="InterPro" id="IPR011006">
    <property type="entry name" value="CheY-like_superfamily"/>
</dbReference>
<sequence length="977" mass="107927">MWGQRPPWLPTDAAGLHDSPRPTKRPRTRSNRMKDWLRQLATPTTAPGSTHDSHLSSSEPTHRLFTERVQVSKRNEAHSEGSDDRRSGSPGPISYIVVDADYSALGKAPDSSGTATPVGINSSTSPRTRHSMEGRTGTYSTQGSAAFRAPSIGSWAWFKLIFQLRVWPALVYFANPRFLDQKKETLYRKEAWYSEKFGAVFSSFLLLINWISFCSLLKKPTKFQLWSYTLLCGIPALPLLPMLLLNWPIRRNCMMRYSYQICLLVAVWSWSFLLAVDMKFCNFGQPGSTCDDRKIIAQAGYVVGLPTISILFMRQNRFLHLLCTLGASVCWLVTSNELNGQIPLEYWRTPIGFVIYHTFLIGLDFLRERSGRQLFELREELKSQYRAVQSAQVMERKAEQSKERFVSYIFHEVRVPLNTALLAVQNLRGEGVFHNLNEDKSDMVHGLSSSLSLMENVLDDVLSFNRMESGMFVLTNRPFDFQKAMQLIALAHRLQAQSAGIDLLFNWDPRISALPLLLGDEMRLRQVASNLVSNAIKFTPKGSVTITTSIVRSVPPMATAIAPEGLEETDAKAFIKDLEKGDVEVEAVRMSLGSQPGETSTAMSSEPSYGGCKIVDDELSQPESDKWVVLRVEVADTGVGIKEEDMEEGHLFSPYSQSEVGRRQGGKGSGLGLALVRQIVQLSGGRLGVDSQVGVGTTVWFECPFALAGPNHLTPALGPRTQPPTPPMSCQPLPSPPISLSRPPVSRRAPAFVPTAAASASGDNIATTRPLSVPPSSPTSPLTLRYPMAVTDGSPMWDVPPPFGRGPSVDSVPMTALSSAPTTPAATRVVSDPMASAAPRDPTRLRTLVVDDDKLTRKLMSRMLSRLGHDVDNADNGKTALDLIMSEYSQGRSYDVVFLDNQMPQMTGVEVVRALRQAQNGVFVVGCTGNALREDQREYLDAGAHQLLPKPIHQSSIELILEEARQRRAQHDPSQST</sequence>
<dbReference type="GO" id="GO:0009927">
    <property type="term" value="F:histidine phosphotransfer kinase activity"/>
    <property type="evidence" value="ECO:0007669"/>
    <property type="project" value="TreeGrafter"/>
</dbReference>
<proteinExistence type="predicted"/>
<evidence type="ECO:0000256" key="6">
    <source>
        <dbReference type="PROSITE-ProRule" id="PRU00169"/>
    </source>
</evidence>
<dbReference type="InterPro" id="IPR003594">
    <property type="entry name" value="HATPase_dom"/>
</dbReference>
<evidence type="ECO:0000256" key="2">
    <source>
        <dbReference type="ARBA" id="ARBA00012438"/>
    </source>
</evidence>
<feature type="region of interest" description="Disordered" evidence="7">
    <location>
        <begin position="107"/>
        <end position="139"/>
    </location>
</feature>
<dbReference type="InterPro" id="IPR004358">
    <property type="entry name" value="Sig_transdc_His_kin-like_C"/>
</dbReference>
<accession>A0AAF0YCM1</accession>
<dbReference type="SMART" id="SM00448">
    <property type="entry name" value="REC"/>
    <property type="match status" value="1"/>
</dbReference>
<keyword evidence="4" id="KW-0808">Transferase</keyword>
<dbReference type="PRINTS" id="PR00344">
    <property type="entry name" value="BCTRLSENSOR"/>
</dbReference>
<feature type="domain" description="Response regulatory" evidence="10">
    <location>
        <begin position="846"/>
        <end position="965"/>
    </location>
</feature>